<protein>
    <submittedName>
        <fullName evidence="2">Uncharacterized protein</fullName>
    </submittedName>
</protein>
<keyword evidence="3" id="KW-1185">Reference proteome</keyword>
<feature type="region of interest" description="Disordered" evidence="1">
    <location>
        <begin position="218"/>
        <end position="245"/>
    </location>
</feature>
<comment type="caution">
    <text evidence="2">The sequence shown here is derived from an EMBL/GenBank/DDBJ whole genome shotgun (WGS) entry which is preliminary data.</text>
</comment>
<evidence type="ECO:0000313" key="3">
    <source>
        <dbReference type="Proteomes" id="UP001159363"/>
    </source>
</evidence>
<organism evidence="2 3">
    <name type="scientific">Dryococelus australis</name>
    <dbReference type="NCBI Taxonomy" id="614101"/>
    <lineage>
        <taxon>Eukaryota</taxon>
        <taxon>Metazoa</taxon>
        <taxon>Ecdysozoa</taxon>
        <taxon>Arthropoda</taxon>
        <taxon>Hexapoda</taxon>
        <taxon>Insecta</taxon>
        <taxon>Pterygota</taxon>
        <taxon>Neoptera</taxon>
        <taxon>Polyneoptera</taxon>
        <taxon>Phasmatodea</taxon>
        <taxon>Verophasmatodea</taxon>
        <taxon>Anareolatae</taxon>
        <taxon>Phasmatidae</taxon>
        <taxon>Eurycanthinae</taxon>
        <taxon>Dryococelus</taxon>
    </lineage>
</organism>
<accession>A0ABQ9GIA2</accession>
<evidence type="ECO:0000256" key="1">
    <source>
        <dbReference type="SAM" id="MobiDB-lite"/>
    </source>
</evidence>
<feature type="region of interest" description="Disordered" evidence="1">
    <location>
        <begin position="289"/>
        <end position="312"/>
    </location>
</feature>
<feature type="compositionally biased region" description="Basic residues" evidence="1">
    <location>
        <begin position="289"/>
        <end position="302"/>
    </location>
</feature>
<proteinExistence type="predicted"/>
<dbReference type="Proteomes" id="UP001159363">
    <property type="component" value="Chromosome 11"/>
</dbReference>
<dbReference type="EMBL" id="JARBHB010000012">
    <property type="protein sequence ID" value="KAJ8871745.1"/>
    <property type="molecule type" value="Genomic_DNA"/>
</dbReference>
<sequence>MNSRNTRGSSSSHAAANLEGMQYGLAEVGAFWGCEREREVSDEKARYVVIPHWGGGRGVGNKGRGPTRRLGSSLHTATAHRRKYKNGAAPDLKSVKGGWGGGGGRNSRKKNLRPAASSGSITTCENPGVTRPGIEPGSPWLGSKQDSHPVPAAPLRGRRKVKPYGRRQTCRLTLRVIKSRYCSSNLRSTSQRRKHCAAFAAAKQFTPTPTLTIVPWNTSYTNSKPPPPTTTNNNHHQPPVVPRQGHNQEFRSVVWRRRLLLLAASFTPVKGVEPRFKCRACGPLTVGHSFRRRRQHNQKKKSGSGTRTLDLPPATSVCYRRTPCSAEVDSQAYADPIMSRKFRVEEKDKAPSAMALKDELHGNLLKRINNDPRRFLIIRETVNMEVLRVEEGETWWVWSSVGIQGWMKREISEEARCAAVSSSTILACQSNPVRLTRRQTPWPGDLWRLPEITCEWWGLNKGKPQEKMLSSPLSNLTPLRGIIPAAAFSVGSGTYGVLPSVWAGSLPDFSQIGNIPDDAAGRRVFSGISWSPCRWPPKSLDPDIELVRHRWSLVLRFSESRGNRVIRHANQNATFGLAKSRSVHDENEKEFLHSEFLDIVSIRHVSARNAAFPDLTRKKGDIEAGLFLPLTVFVAYSSVSSPLSLVVMVPPSEKGDRRHVRYVSRAVALHWLGSSRLTLDSRSRSSA</sequence>
<name>A0ABQ9GIA2_9NEOP</name>
<reference evidence="2 3" key="1">
    <citation type="submission" date="2023-02" db="EMBL/GenBank/DDBJ databases">
        <title>LHISI_Scaffold_Assembly.</title>
        <authorList>
            <person name="Stuart O.P."/>
            <person name="Cleave R."/>
            <person name="Magrath M.J.L."/>
            <person name="Mikheyev A.S."/>
        </authorList>
    </citation>
    <scope>NUCLEOTIDE SEQUENCE [LARGE SCALE GENOMIC DNA]</scope>
    <source>
        <strain evidence="2">Daus_M_001</strain>
        <tissue evidence="2">Leg muscle</tissue>
    </source>
</reference>
<feature type="region of interest" description="Disordered" evidence="1">
    <location>
        <begin position="58"/>
        <end position="155"/>
    </location>
</feature>
<evidence type="ECO:0000313" key="2">
    <source>
        <dbReference type="EMBL" id="KAJ8871745.1"/>
    </source>
</evidence>
<gene>
    <name evidence="2" type="ORF">PR048_028082</name>
</gene>